<organism evidence="1 2">
    <name type="scientific">Paenibacillus herberti</name>
    <dbReference type="NCBI Taxonomy" id="1619309"/>
    <lineage>
        <taxon>Bacteria</taxon>
        <taxon>Bacillati</taxon>
        <taxon>Bacillota</taxon>
        <taxon>Bacilli</taxon>
        <taxon>Bacillales</taxon>
        <taxon>Paenibacillaceae</taxon>
        <taxon>Paenibacillus</taxon>
    </lineage>
</organism>
<name>A0A229P3G8_9BACL</name>
<evidence type="ECO:0008006" key="3">
    <source>
        <dbReference type="Google" id="ProtNLM"/>
    </source>
</evidence>
<dbReference type="Proteomes" id="UP000215145">
    <property type="component" value="Unassembled WGS sequence"/>
</dbReference>
<accession>A0A229P3G8</accession>
<sequence>MSGIVKSGSLASGRHRGNALRRIMAAASLVVLSLTLSGCLYPKQQLGQNQLPARDAVAGVQTVVDLYQKDTGLLPMKTASEETPKYEKFIVDFSKLQQGNYISELPAATFEKGGNYYFVIQNEEIDPSVKLMPLTIFQAVNDIQAESDRYKRKNNAIPSGEQTFPGFYRLDYEKLGIKEPELRSVYSGGALTLMLDENGRVYADYGIDLMQAVQKYGMERIKEGEDLRRLLAEQTDFVPVKSPVYELIGKEPVPQLKKK</sequence>
<reference evidence="1 2" key="1">
    <citation type="submission" date="2017-07" db="EMBL/GenBank/DDBJ databases">
        <title>Paenibacillus herberti R33 genome sequencing and assembly.</title>
        <authorList>
            <person name="Su W."/>
        </authorList>
    </citation>
    <scope>NUCLEOTIDE SEQUENCE [LARGE SCALE GENOMIC DNA]</scope>
    <source>
        <strain evidence="1 2">R33</strain>
    </source>
</reference>
<evidence type="ECO:0000313" key="1">
    <source>
        <dbReference type="EMBL" id="OXM16660.1"/>
    </source>
</evidence>
<dbReference type="EMBL" id="NMUQ01000001">
    <property type="protein sequence ID" value="OXM16660.1"/>
    <property type="molecule type" value="Genomic_DNA"/>
</dbReference>
<keyword evidence="2" id="KW-1185">Reference proteome</keyword>
<comment type="caution">
    <text evidence="1">The sequence shown here is derived from an EMBL/GenBank/DDBJ whole genome shotgun (WGS) entry which is preliminary data.</text>
</comment>
<gene>
    <name evidence="1" type="ORF">CGZ75_08375</name>
</gene>
<proteinExistence type="predicted"/>
<evidence type="ECO:0000313" key="2">
    <source>
        <dbReference type="Proteomes" id="UP000215145"/>
    </source>
</evidence>
<dbReference type="AlphaFoldDB" id="A0A229P3G8"/>
<protein>
    <recommendedName>
        <fullName evidence="3">Lipoprotein</fullName>
    </recommendedName>
</protein>